<keyword evidence="6" id="KW-0175">Coiled coil</keyword>
<dbReference type="GO" id="GO:0051087">
    <property type="term" value="F:protein-folding chaperone binding"/>
    <property type="evidence" value="ECO:0007669"/>
    <property type="project" value="TreeGrafter"/>
</dbReference>
<dbReference type="InterPro" id="IPR003613">
    <property type="entry name" value="Ubox_domain"/>
</dbReference>
<protein>
    <recommendedName>
        <fullName evidence="2">RING-type E3 ubiquitin transferase</fullName>
        <ecNumber evidence="2">2.3.2.27</ecNumber>
    </recommendedName>
</protein>
<dbReference type="Gene3D" id="3.30.40.10">
    <property type="entry name" value="Zinc/RING finger domain, C3HC4 (zinc finger)"/>
    <property type="match status" value="1"/>
</dbReference>
<evidence type="ECO:0000259" key="7">
    <source>
        <dbReference type="PROSITE" id="PS51698"/>
    </source>
</evidence>
<gene>
    <name evidence="8" type="ORF">M0811_13661</name>
</gene>
<dbReference type="Gene3D" id="1.25.40.10">
    <property type="entry name" value="Tetratricopeptide repeat domain"/>
    <property type="match status" value="1"/>
</dbReference>
<feature type="coiled-coil region" evidence="6">
    <location>
        <begin position="84"/>
        <end position="155"/>
    </location>
</feature>
<dbReference type="SUPFAM" id="SSF48452">
    <property type="entry name" value="TPR-like"/>
    <property type="match status" value="1"/>
</dbReference>
<feature type="domain" description="U-box" evidence="7">
    <location>
        <begin position="183"/>
        <end position="257"/>
    </location>
</feature>
<dbReference type="SMART" id="SM00028">
    <property type="entry name" value="TPR"/>
    <property type="match status" value="3"/>
</dbReference>
<keyword evidence="3" id="KW-0808">Transferase</keyword>
<dbReference type="SUPFAM" id="SSF57850">
    <property type="entry name" value="RING/U-box"/>
    <property type="match status" value="1"/>
</dbReference>
<comment type="catalytic activity">
    <reaction evidence="1">
        <text>S-ubiquitinyl-[E2 ubiquitin-conjugating enzyme]-L-cysteine + [acceptor protein]-L-lysine = [E2 ubiquitin-conjugating enzyme]-L-cysteine + N(6)-ubiquitinyl-[acceptor protein]-L-lysine.</text>
        <dbReference type="EC" id="2.3.2.27"/>
    </reaction>
</comment>
<evidence type="ECO:0000313" key="9">
    <source>
        <dbReference type="Proteomes" id="UP001149090"/>
    </source>
</evidence>
<dbReference type="EMBL" id="JAPDFW010000144">
    <property type="protein sequence ID" value="KAJ5066381.1"/>
    <property type="molecule type" value="Genomic_DNA"/>
</dbReference>
<proteinExistence type="predicted"/>
<keyword evidence="9" id="KW-1185">Reference proteome</keyword>
<dbReference type="EC" id="2.3.2.27" evidence="2"/>
<dbReference type="GO" id="GO:0005737">
    <property type="term" value="C:cytoplasm"/>
    <property type="evidence" value="ECO:0007669"/>
    <property type="project" value="TreeGrafter"/>
</dbReference>
<dbReference type="GO" id="GO:0045862">
    <property type="term" value="P:positive regulation of proteolysis"/>
    <property type="evidence" value="ECO:0007669"/>
    <property type="project" value="TreeGrafter"/>
</dbReference>
<dbReference type="PANTHER" id="PTHR46803:SF2">
    <property type="entry name" value="E3 UBIQUITIN-PROTEIN LIGASE CHIP"/>
    <property type="match status" value="1"/>
</dbReference>
<dbReference type="GO" id="GO:0043161">
    <property type="term" value="P:proteasome-mediated ubiquitin-dependent protein catabolic process"/>
    <property type="evidence" value="ECO:0007669"/>
    <property type="project" value="TreeGrafter"/>
</dbReference>
<sequence length="269" mass="31631">MEFKEKGNEFFRSNQFEQAINFYTFGLNSHPDQNLREVLYLNRALSQIKILEYDKSLSDCEAVLQFNHSSIKAHYFRGLALSGKKQYKNALESLKTSLRLSEKEKATWIQELKGKIDEVELLLFQENENQEKNYLEKTKNNLFQYLDELIRLRNQNSKNVLDIQDKMSELQIFFEKIQPKRPEIPSYFCCPISLDIMNDPVVGNSGVSYEKNAIFNYIDSGGNQDPITRIPINKDQFHPNICLRQAIEEFLEKNPWAKKRNETIIEQND</sequence>
<dbReference type="PROSITE" id="PS51698">
    <property type="entry name" value="U_BOX"/>
    <property type="match status" value="1"/>
</dbReference>
<evidence type="ECO:0000256" key="6">
    <source>
        <dbReference type="SAM" id="Coils"/>
    </source>
</evidence>
<evidence type="ECO:0000256" key="5">
    <source>
        <dbReference type="ARBA" id="ARBA00022786"/>
    </source>
</evidence>
<dbReference type="InterPro" id="IPR011990">
    <property type="entry name" value="TPR-like_helical_dom_sf"/>
</dbReference>
<dbReference type="SMART" id="SM00504">
    <property type="entry name" value="Ubox"/>
    <property type="match status" value="1"/>
</dbReference>
<dbReference type="OMA" id="VCPITYE"/>
<evidence type="ECO:0000313" key="8">
    <source>
        <dbReference type="EMBL" id="KAJ5066381.1"/>
    </source>
</evidence>
<dbReference type="GO" id="GO:0061630">
    <property type="term" value="F:ubiquitin protein ligase activity"/>
    <property type="evidence" value="ECO:0007669"/>
    <property type="project" value="UniProtKB-EC"/>
</dbReference>
<comment type="caution">
    <text evidence="8">The sequence shown here is derived from an EMBL/GenBank/DDBJ whole genome shotgun (WGS) entry which is preliminary data.</text>
</comment>
<name>A0A9Q0L5B3_ANAIG</name>
<dbReference type="GO" id="GO:0071218">
    <property type="term" value="P:cellular response to misfolded protein"/>
    <property type="evidence" value="ECO:0007669"/>
    <property type="project" value="TreeGrafter"/>
</dbReference>
<keyword evidence="4" id="KW-0677">Repeat</keyword>
<dbReference type="PANTHER" id="PTHR46803">
    <property type="entry name" value="E3 UBIQUITIN-PROTEIN LIGASE CHIP"/>
    <property type="match status" value="1"/>
</dbReference>
<keyword evidence="5" id="KW-0833">Ubl conjugation pathway</keyword>
<dbReference type="InterPro" id="IPR013083">
    <property type="entry name" value="Znf_RING/FYVE/PHD"/>
</dbReference>
<reference evidence="8" key="1">
    <citation type="submission" date="2022-10" db="EMBL/GenBank/DDBJ databases">
        <title>Novel sulphate-reducing endosymbionts in the free-living metamonad Anaeramoeba.</title>
        <authorList>
            <person name="Jerlstrom-Hultqvist J."/>
            <person name="Cepicka I."/>
            <person name="Gallot-Lavallee L."/>
            <person name="Salas-Leiva D."/>
            <person name="Curtis B.A."/>
            <person name="Zahonova K."/>
            <person name="Pipaliya S."/>
            <person name="Dacks J."/>
            <person name="Roger A.J."/>
        </authorList>
    </citation>
    <scope>NUCLEOTIDE SEQUENCE</scope>
    <source>
        <strain evidence="8">BMAN</strain>
    </source>
</reference>
<dbReference type="InterPro" id="IPR019734">
    <property type="entry name" value="TPR_rpt"/>
</dbReference>
<evidence type="ECO:0000256" key="3">
    <source>
        <dbReference type="ARBA" id="ARBA00022679"/>
    </source>
</evidence>
<dbReference type="AlphaFoldDB" id="A0A9Q0L5B3"/>
<evidence type="ECO:0000256" key="2">
    <source>
        <dbReference type="ARBA" id="ARBA00012483"/>
    </source>
</evidence>
<dbReference type="Pfam" id="PF04564">
    <property type="entry name" value="U-box"/>
    <property type="match status" value="1"/>
</dbReference>
<dbReference type="GO" id="GO:0006515">
    <property type="term" value="P:protein quality control for misfolded or incompletely synthesized proteins"/>
    <property type="evidence" value="ECO:0007669"/>
    <property type="project" value="TreeGrafter"/>
</dbReference>
<accession>A0A9Q0L5B3</accession>
<dbReference type="OrthoDB" id="629492at2759"/>
<evidence type="ECO:0000256" key="4">
    <source>
        <dbReference type="ARBA" id="ARBA00022737"/>
    </source>
</evidence>
<organism evidence="8 9">
    <name type="scientific">Anaeramoeba ignava</name>
    <name type="common">Anaerobic marine amoeba</name>
    <dbReference type="NCBI Taxonomy" id="1746090"/>
    <lineage>
        <taxon>Eukaryota</taxon>
        <taxon>Metamonada</taxon>
        <taxon>Anaeramoebidae</taxon>
        <taxon>Anaeramoeba</taxon>
    </lineage>
</organism>
<dbReference type="GO" id="GO:0000209">
    <property type="term" value="P:protein polyubiquitination"/>
    <property type="evidence" value="ECO:0007669"/>
    <property type="project" value="TreeGrafter"/>
</dbReference>
<evidence type="ECO:0000256" key="1">
    <source>
        <dbReference type="ARBA" id="ARBA00000900"/>
    </source>
</evidence>
<dbReference type="Proteomes" id="UP001149090">
    <property type="component" value="Unassembled WGS sequence"/>
</dbReference>